<dbReference type="AlphaFoldDB" id="A0A368T3Y0"/>
<keyword evidence="2" id="KW-1185">Reference proteome</keyword>
<dbReference type="Proteomes" id="UP000253318">
    <property type="component" value="Unassembled WGS sequence"/>
</dbReference>
<protein>
    <submittedName>
        <fullName evidence="1">Uncharacterized protein</fullName>
    </submittedName>
</protein>
<sequence>MSVAGTVTVVEGQELAEPGALAVTAATTDGGGLVVEVRFGAGVVVRLPLGDRESVDVAQRIEAAGQRAVDLLRHPDKAAAVAAVACRRAADERQADEDPSPPA</sequence>
<accession>A0A368T3Y0</accession>
<evidence type="ECO:0000313" key="2">
    <source>
        <dbReference type="Proteomes" id="UP000253318"/>
    </source>
</evidence>
<gene>
    <name evidence="1" type="ORF">DEF24_14875</name>
</gene>
<comment type="caution">
    <text evidence="1">The sequence shown here is derived from an EMBL/GenBank/DDBJ whole genome shotgun (WGS) entry which is preliminary data.</text>
</comment>
<evidence type="ECO:0000313" key="1">
    <source>
        <dbReference type="EMBL" id="RCV57657.1"/>
    </source>
</evidence>
<name>A0A368T3Y0_9ACTN</name>
<reference evidence="1 2" key="1">
    <citation type="submission" date="2018-04" db="EMBL/GenBank/DDBJ databases">
        <title>Novel actinobacteria from marine sediment.</title>
        <authorList>
            <person name="Ng Z.Y."/>
            <person name="Tan G.Y.A."/>
        </authorList>
    </citation>
    <scope>NUCLEOTIDE SEQUENCE [LARGE SCALE GENOMIC DNA]</scope>
    <source>
        <strain evidence="1 2">TPS81</strain>
    </source>
</reference>
<dbReference type="RefSeq" id="WP_114399224.1">
    <property type="nucleotide sequence ID" value="NZ_QEIM01000114.1"/>
</dbReference>
<organism evidence="1 2">
    <name type="scientific">Marinitenerispora sediminis</name>
    <dbReference type="NCBI Taxonomy" id="1931232"/>
    <lineage>
        <taxon>Bacteria</taxon>
        <taxon>Bacillati</taxon>
        <taxon>Actinomycetota</taxon>
        <taxon>Actinomycetes</taxon>
        <taxon>Streptosporangiales</taxon>
        <taxon>Nocardiopsidaceae</taxon>
        <taxon>Marinitenerispora</taxon>
    </lineage>
</organism>
<dbReference type="EMBL" id="QEIN01000109">
    <property type="protein sequence ID" value="RCV57657.1"/>
    <property type="molecule type" value="Genomic_DNA"/>
</dbReference>
<proteinExistence type="predicted"/>